<evidence type="ECO:0000256" key="2">
    <source>
        <dbReference type="SAM" id="Phobius"/>
    </source>
</evidence>
<dbReference type="AlphaFoldDB" id="A0A919PFY2"/>
<keyword evidence="2" id="KW-0472">Membrane</keyword>
<dbReference type="Proteomes" id="UP000642125">
    <property type="component" value="Unassembled WGS sequence"/>
</dbReference>
<proteinExistence type="predicted"/>
<evidence type="ECO:0000259" key="3">
    <source>
        <dbReference type="Pfam" id="PF13539"/>
    </source>
</evidence>
<name>A0A919PFY2_9CELL</name>
<dbReference type="GO" id="GO:0008233">
    <property type="term" value="F:peptidase activity"/>
    <property type="evidence" value="ECO:0007669"/>
    <property type="project" value="InterPro"/>
</dbReference>
<feature type="region of interest" description="Disordered" evidence="1">
    <location>
        <begin position="1"/>
        <end position="34"/>
    </location>
</feature>
<sequence length="248" mass="26196">MRRDSDVQQPRAARSPEVAGASAPRAPRRPPARQPALRLTRRGLVVLGALGLVSVVLVVLLVVAVVRLVGADPTEPAPAVAPVAVVPDSCVPDPTTSLNCWPAFEDGSDPRLEISPWVTGRLLGGDVRTVLEHVAARFDAEVEPVDPATSWGWGYRNVRGEVGDDELSNHSSGTAIDLNATEHPLGARDTFTDEQVAAIREILAEVAPVVAWGGDFARGDEMHFEIVGDPAAVAEVAARLRGEAPPAD</sequence>
<keyword evidence="2" id="KW-1133">Transmembrane helix</keyword>
<keyword evidence="5" id="KW-1185">Reference proteome</keyword>
<dbReference type="InterPro" id="IPR039561">
    <property type="entry name" value="Peptidase_M15C"/>
</dbReference>
<dbReference type="RefSeq" id="WP_203669832.1">
    <property type="nucleotide sequence ID" value="NZ_BONO01000029.1"/>
</dbReference>
<dbReference type="SUPFAM" id="SSF55166">
    <property type="entry name" value="Hedgehog/DD-peptidase"/>
    <property type="match status" value="1"/>
</dbReference>
<organism evidence="4 5">
    <name type="scientific">Cellulomonas pakistanensis</name>
    <dbReference type="NCBI Taxonomy" id="992287"/>
    <lineage>
        <taxon>Bacteria</taxon>
        <taxon>Bacillati</taxon>
        <taxon>Actinomycetota</taxon>
        <taxon>Actinomycetes</taxon>
        <taxon>Micrococcales</taxon>
        <taxon>Cellulomonadaceae</taxon>
        <taxon>Cellulomonas</taxon>
    </lineage>
</organism>
<keyword evidence="2" id="KW-0812">Transmembrane</keyword>
<evidence type="ECO:0000313" key="4">
    <source>
        <dbReference type="EMBL" id="GIG37807.1"/>
    </source>
</evidence>
<comment type="caution">
    <text evidence="4">The sequence shown here is derived from an EMBL/GenBank/DDBJ whole genome shotgun (WGS) entry which is preliminary data.</text>
</comment>
<evidence type="ECO:0000256" key="1">
    <source>
        <dbReference type="SAM" id="MobiDB-lite"/>
    </source>
</evidence>
<evidence type="ECO:0000313" key="5">
    <source>
        <dbReference type="Proteomes" id="UP000642125"/>
    </source>
</evidence>
<feature type="transmembrane region" description="Helical" evidence="2">
    <location>
        <begin position="43"/>
        <end position="66"/>
    </location>
</feature>
<dbReference type="Pfam" id="PF13539">
    <property type="entry name" value="Peptidase_M15_4"/>
    <property type="match status" value="1"/>
</dbReference>
<gene>
    <name evidence="4" type="ORF">Cpa01nite_31880</name>
</gene>
<accession>A0A919PFY2</accession>
<protein>
    <recommendedName>
        <fullName evidence="3">Peptidase M15C domain-containing protein</fullName>
    </recommendedName>
</protein>
<dbReference type="EMBL" id="BONO01000029">
    <property type="protein sequence ID" value="GIG37807.1"/>
    <property type="molecule type" value="Genomic_DNA"/>
</dbReference>
<feature type="domain" description="Peptidase M15C" evidence="3">
    <location>
        <begin position="165"/>
        <end position="226"/>
    </location>
</feature>
<dbReference type="Gene3D" id="3.30.1380.10">
    <property type="match status" value="1"/>
</dbReference>
<dbReference type="InterPro" id="IPR009045">
    <property type="entry name" value="Zn_M74/Hedgehog-like"/>
</dbReference>
<reference evidence="4" key="1">
    <citation type="submission" date="2021-01" db="EMBL/GenBank/DDBJ databases">
        <title>Whole genome shotgun sequence of Cellulomonas pakistanensis NBRC 110800.</title>
        <authorList>
            <person name="Komaki H."/>
            <person name="Tamura T."/>
        </authorList>
    </citation>
    <scope>NUCLEOTIDE SEQUENCE</scope>
    <source>
        <strain evidence="4">NBRC 110800</strain>
    </source>
</reference>